<keyword evidence="7 10" id="KW-0472">Membrane</keyword>
<keyword evidence="11" id="KW-0282">Flagellum</keyword>
<protein>
    <recommendedName>
        <fullName evidence="3 9">Flagellar biosynthetic protein FliR</fullName>
    </recommendedName>
</protein>
<dbReference type="InterPro" id="IPR002010">
    <property type="entry name" value="T3SS_IM_R"/>
</dbReference>
<keyword evidence="11" id="KW-0969">Cilium</keyword>
<evidence type="ECO:0000256" key="7">
    <source>
        <dbReference type="ARBA" id="ARBA00023136"/>
    </source>
</evidence>
<dbReference type="Proteomes" id="UP000037688">
    <property type="component" value="Unassembled WGS sequence"/>
</dbReference>
<comment type="similarity">
    <text evidence="2 10">Belongs to the FliR/MopE/SpaR family.</text>
</comment>
<dbReference type="GO" id="GO:0006605">
    <property type="term" value="P:protein targeting"/>
    <property type="evidence" value="ECO:0007669"/>
    <property type="project" value="UniProtKB-UniRule"/>
</dbReference>
<evidence type="ECO:0000256" key="8">
    <source>
        <dbReference type="ARBA" id="ARBA00023143"/>
    </source>
</evidence>
<dbReference type="Pfam" id="PF01311">
    <property type="entry name" value="Bac_export_1"/>
    <property type="match status" value="1"/>
</dbReference>
<evidence type="ECO:0000313" key="12">
    <source>
        <dbReference type="Proteomes" id="UP000037688"/>
    </source>
</evidence>
<keyword evidence="6 10" id="KW-1133">Transmembrane helix</keyword>
<dbReference type="OrthoDB" id="9807748at2"/>
<comment type="function">
    <text evidence="1 10">Role in flagellar biosynthesis.</text>
</comment>
<dbReference type="PATRIC" id="fig|1705561.3.peg.5807"/>
<accession>A0A0M9BJI0</accession>
<proteinExistence type="inferred from homology"/>
<name>A0A0M9BJI0_9BACL</name>
<dbReference type="RefSeq" id="WP_053783805.1">
    <property type="nucleotide sequence ID" value="NZ_LITU01000081.1"/>
</dbReference>
<keyword evidence="5 10" id="KW-0812">Transmembrane</keyword>
<dbReference type="PANTHER" id="PTHR30065">
    <property type="entry name" value="FLAGELLAR BIOSYNTHETIC PROTEIN FLIR"/>
    <property type="match status" value="1"/>
</dbReference>
<dbReference type="NCBIfam" id="TIGR01400">
    <property type="entry name" value="fliR"/>
    <property type="match status" value="1"/>
</dbReference>
<dbReference type="AlphaFoldDB" id="A0A0M9BJI0"/>
<evidence type="ECO:0000256" key="1">
    <source>
        <dbReference type="ARBA" id="ARBA00002578"/>
    </source>
</evidence>
<dbReference type="GO" id="GO:0005886">
    <property type="term" value="C:plasma membrane"/>
    <property type="evidence" value="ECO:0007669"/>
    <property type="project" value="UniProtKB-SubCell"/>
</dbReference>
<evidence type="ECO:0000256" key="3">
    <source>
        <dbReference type="ARBA" id="ARBA00021717"/>
    </source>
</evidence>
<dbReference type="EMBL" id="LITU01000081">
    <property type="protein sequence ID" value="KOY13473.1"/>
    <property type="molecule type" value="Genomic_DNA"/>
</dbReference>
<keyword evidence="4 10" id="KW-1003">Cell membrane</keyword>
<feature type="transmembrane region" description="Helical" evidence="10">
    <location>
        <begin position="222"/>
        <end position="243"/>
    </location>
</feature>
<dbReference type="PANTHER" id="PTHR30065:SF1">
    <property type="entry name" value="SURFACE PRESENTATION OF ANTIGENS PROTEIN SPAR"/>
    <property type="match status" value="1"/>
</dbReference>
<dbReference type="InterPro" id="IPR006303">
    <property type="entry name" value="FliR"/>
</dbReference>
<organism evidence="11 12">
    <name type="scientific">Paenibacillus xylanivorans</name>
    <dbReference type="NCBI Taxonomy" id="1705561"/>
    <lineage>
        <taxon>Bacteria</taxon>
        <taxon>Bacillati</taxon>
        <taxon>Bacillota</taxon>
        <taxon>Bacilli</taxon>
        <taxon>Bacillales</taxon>
        <taxon>Paenibacillaceae</taxon>
        <taxon>Paenibacillus</taxon>
    </lineage>
</organism>
<evidence type="ECO:0000256" key="5">
    <source>
        <dbReference type="ARBA" id="ARBA00022692"/>
    </source>
</evidence>
<comment type="caution">
    <text evidence="11">The sequence shown here is derived from an EMBL/GenBank/DDBJ whole genome shotgun (WGS) entry which is preliminary data.</text>
</comment>
<evidence type="ECO:0000256" key="4">
    <source>
        <dbReference type="ARBA" id="ARBA00022475"/>
    </source>
</evidence>
<gene>
    <name evidence="11" type="ORF">AMS66_27595</name>
</gene>
<evidence type="ECO:0000256" key="2">
    <source>
        <dbReference type="ARBA" id="ARBA00009772"/>
    </source>
</evidence>
<evidence type="ECO:0000256" key="10">
    <source>
        <dbReference type="RuleBase" id="RU362071"/>
    </source>
</evidence>
<keyword evidence="11" id="KW-0966">Cell projection</keyword>
<keyword evidence="8 10" id="KW-0975">Bacterial flagellum</keyword>
<keyword evidence="12" id="KW-1185">Reference proteome</keyword>
<feature type="transmembrane region" description="Helical" evidence="10">
    <location>
        <begin position="35"/>
        <end position="53"/>
    </location>
</feature>
<feature type="transmembrane region" description="Helical" evidence="10">
    <location>
        <begin position="6"/>
        <end position="28"/>
    </location>
</feature>
<dbReference type="GO" id="GO:0044780">
    <property type="term" value="P:bacterial-type flagellum assembly"/>
    <property type="evidence" value="ECO:0007669"/>
    <property type="project" value="UniProtKB-UniRule"/>
</dbReference>
<evidence type="ECO:0000256" key="6">
    <source>
        <dbReference type="ARBA" id="ARBA00022989"/>
    </source>
</evidence>
<reference evidence="11 12" key="1">
    <citation type="submission" date="2015-08" db="EMBL/GenBank/DDBJ databases">
        <title>Draft genome sequence of cellulolytic and xylanolytic Paenibacillus sp. A59, isolated from a decaying forest soil from Patagonia, Argentina.</title>
        <authorList>
            <person name="Ghio S."/>
            <person name="Caceres A.M."/>
            <person name="Talia P."/>
            <person name="Grasso D."/>
            <person name="Campos E."/>
        </authorList>
    </citation>
    <scope>NUCLEOTIDE SEQUENCE [LARGE SCALE GENOMIC DNA]</scope>
    <source>
        <strain evidence="11 12">A59</strain>
    </source>
</reference>
<dbReference type="GO" id="GO:0009425">
    <property type="term" value="C:bacterial-type flagellum basal body"/>
    <property type="evidence" value="ECO:0007669"/>
    <property type="project" value="UniProtKB-SubCell"/>
</dbReference>
<dbReference type="PRINTS" id="PR00953">
    <property type="entry name" value="TYPE3IMRPROT"/>
</dbReference>
<evidence type="ECO:0000313" key="11">
    <source>
        <dbReference type="EMBL" id="KOY13473.1"/>
    </source>
</evidence>
<feature type="transmembrane region" description="Helical" evidence="10">
    <location>
        <begin position="179"/>
        <end position="202"/>
    </location>
</feature>
<feature type="transmembrane region" description="Helical" evidence="10">
    <location>
        <begin position="65"/>
        <end position="87"/>
    </location>
</feature>
<comment type="subcellular location">
    <subcellularLocation>
        <location evidence="10">Cell membrane</location>
        <topology evidence="10">Multi-pass membrane protein</topology>
    </subcellularLocation>
    <subcellularLocation>
        <location evidence="10">Bacterial flagellum basal body</location>
    </subcellularLocation>
</comment>
<evidence type="ECO:0000256" key="9">
    <source>
        <dbReference type="NCBIfam" id="TIGR01400"/>
    </source>
</evidence>
<sequence length="262" mass="28737">METLLQSFPVALLMFCRIASFFVTAPVFSARNVPNSIKIGLSAFVTLTVYMVYGIDQVVPTDLSYILLVIREILIGLLLGFVAYLLMTAIQTAGTFIDLQIGFGMANVYDPMTGASAPLTGNFKYAFAILLFLTMNGHHYLLDAIVYSYRWIPLSNVFYLRLADGSIAEFLVRTLGQSFMLAFQMSAPIVVALFLTDVGLGFLAKTAPQFNVFAVGMPLKVLVGLAILLLLVPSFAFVFSQLFEVMFSSMEKLLGTIGQRPG</sequence>